<keyword evidence="9" id="KW-0811">Translocation</keyword>
<organism evidence="14 15">
    <name type="scientific">Steinernema carpocapsae</name>
    <name type="common">Entomopathogenic nematode</name>
    <dbReference type="NCBI Taxonomy" id="34508"/>
    <lineage>
        <taxon>Eukaryota</taxon>
        <taxon>Metazoa</taxon>
        <taxon>Ecdysozoa</taxon>
        <taxon>Nematoda</taxon>
        <taxon>Chromadorea</taxon>
        <taxon>Rhabditida</taxon>
        <taxon>Tylenchina</taxon>
        <taxon>Panagrolaimomorpha</taxon>
        <taxon>Strongyloidoidea</taxon>
        <taxon>Steinernematidae</taxon>
        <taxon>Steinernema</taxon>
    </lineage>
</organism>
<dbReference type="PANTHER" id="PTHR13269:SF6">
    <property type="entry name" value="NUCLEOPORIN NDC1"/>
    <property type="match status" value="1"/>
</dbReference>
<keyword evidence="11 13" id="KW-0472">Membrane</keyword>
<name>A0A4U5PD55_STECR</name>
<protein>
    <recommendedName>
        <fullName evidence="16">Nucleoporin NDC1</fullName>
    </recommendedName>
</protein>
<evidence type="ECO:0000256" key="3">
    <source>
        <dbReference type="ARBA" id="ARBA00005760"/>
    </source>
</evidence>
<feature type="transmembrane region" description="Helical" evidence="13">
    <location>
        <begin position="142"/>
        <end position="163"/>
    </location>
</feature>
<evidence type="ECO:0000256" key="5">
    <source>
        <dbReference type="ARBA" id="ARBA00022692"/>
    </source>
</evidence>
<evidence type="ECO:0000256" key="7">
    <source>
        <dbReference type="ARBA" id="ARBA00022927"/>
    </source>
</evidence>
<evidence type="ECO:0000256" key="10">
    <source>
        <dbReference type="ARBA" id="ARBA00023132"/>
    </source>
</evidence>
<proteinExistence type="inferred from homology"/>
<dbReference type="GO" id="GO:0070762">
    <property type="term" value="C:nuclear pore transmembrane ring"/>
    <property type="evidence" value="ECO:0007669"/>
    <property type="project" value="TreeGrafter"/>
</dbReference>
<keyword evidence="7" id="KW-0653">Protein transport</keyword>
<gene>
    <name evidence="14" type="ORF">L596_008487</name>
</gene>
<keyword evidence="6" id="KW-0509">mRNA transport</keyword>
<dbReference type="OrthoDB" id="67850at2759"/>
<dbReference type="Proteomes" id="UP000298663">
    <property type="component" value="Unassembled WGS sequence"/>
</dbReference>
<feature type="transmembrane region" description="Helical" evidence="13">
    <location>
        <begin position="281"/>
        <end position="299"/>
    </location>
</feature>
<evidence type="ECO:0000313" key="14">
    <source>
        <dbReference type="EMBL" id="TKR94163.1"/>
    </source>
</evidence>
<dbReference type="GO" id="GO:0051028">
    <property type="term" value="P:mRNA transport"/>
    <property type="evidence" value="ECO:0007669"/>
    <property type="project" value="UniProtKB-KW"/>
</dbReference>
<dbReference type="GO" id="GO:0031965">
    <property type="term" value="C:nuclear membrane"/>
    <property type="evidence" value="ECO:0007669"/>
    <property type="project" value="UniProtKB-SubCell"/>
</dbReference>
<keyword evidence="10" id="KW-0906">Nuclear pore complex</keyword>
<keyword evidence="8 13" id="KW-1133">Transmembrane helix</keyword>
<sequence>MPVKPISNMIMFSREFANPKGPSAPEYLEHHASFDGPLGSPIGNSTEISPALRQRGCIGPANDNAIGATRRLAAPNTSCSAKSAESVLSDWFYAKMDQRRNYALIGSILASSTIFTILTFILQLSLFHPFKSFADGVLSFFSLRWTILIITHSALVAVLCYIWNFLMLKVEGNNRLSKYERGNWVIFFCIASCEVLLNMIFWCSCLVGWGTTDSVFSAYVFMVLVSCKISYDQLFNSSFRLTQPLKEVNIKADLYSMMEIRSDPLYRKAALSCLRAYKRAVWIYILLTAMFPLSLWNLLNYRLLFVYIIMAFRQQVGFAVAYRLNRIFLTQNIEFPMPLTYTMKDPTEEELRNISLALYSNDFTIQFFAFWDLKKLSSCDAARRVSIYGLSQPGGHPRNWNQISRACMDAVKRATLRIDDQNKDIRLKDIRELSEHIVLDSSAAREGNLEIDRNAMMLPPDLRLSMHRESARLRREYAISGRRFHYIRSFPLVAKIEKLVLNIVDWFAEKKKVVTDFEADRAHCAIDCLRSLVQFSVKEDRYGVVQKDLDKVFACLLELYNVSDANIRAKRLNSTHLPVADSVRNFNQGLLKLQNGTSAAITRLAAQFKVHLPALNLSQHLRDTLQQVI</sequence>
<dbReference type="Pfam" id="PF09531">
    <property type="entry name" value="Ndc1_Nup"/>
    <property type="match status" value="2"/>
</dbReference>
<dbReference type="GO" id="GO:0030674">
    <property type="term" value="F:protein-macromolecule adaptor activity"/>
    <property type="evidence" value="ECO:0007669"/>
    <property type="project" value="TreeGrafter"/>
</dbReference>
<evidence type="ECO:0000256" key="11">
    <source>
        <dbReference type="ARBA" id="ARBA00023136"/>
    </source>
</evidence>
<reference evidence="14 15" key="1">
    <citation type="journal article" date="2015" name="Genome Biol.">
        <title>Comparative genomics of Steinernema reveals deeply conserved gene regulatory networks.</title>
        <authorList>
            <person name="Dillman A.R."/>
            <person name="Macchietto M."/>
            <person name="Porter C.F."/>
            <person name="Rogers A."/>
            <person name="Williams B."/>
            <person name="Antoshechkin I."/>
            <person name="Lee M.M."/>
            <person name="Goodwin Z."/>
            <person name="Lu X."/>
            <person name="Lewis E.E."/>
            <person name="Goodrich-Blair H."/>
            <person name="Stock S.P."/>
            <person name="Adams B.J."/>
            <person name="Sternberg P.W."/>
            <person name="Mortazavi A."/>
        </authorList>
    </citation>
    <scope>NUCLEOTIDE SEQUENCE [LARGE SCALE GENOMIC DNA]</scope>
    <source>
        <strain evidence="14 15">ALL</strain>
    </source>
</reference>
<accession>A0A4U5PD55</accession>
<keyword evidence="12" id="KW-0539">Nucleus</keyword>
<evidence type="ECO:0000256" key="12">
    <source>
        <dbReference type="ARBA" id="ARBA00023242"/>
    </source>
</evidence>
<comment type="caution">
    <text evidence="14">The sequence shown here is derived from an EMBL/GenBank/DDBJ whole genome shotgun (WGS) entry which is preliminary data.</text>
</comment>
<dbReference type="GO" id="GO:0006999">
    <property type="term" value="P:nuclear pore organization"/>
    <property type="evidence" value="ECO:0007669"/>
    <property type="project" value="TreeGrafter"/>
</dbReference>
<dbReference type="AlphaFoldDB" id="A0A4U5PD55"/>
<evidence type="ECO:0000256" key="4">
    <source>
        <dbReference type="ARBA" id="ARBA00022448"/>
    </source>
</evidence>
<evidence type="ECO:0000256" key="8">
    <source>
        <dbReference type="ARBA" id="ARBA00022989"/>
    </source>
</evidence>
<dbReference type="STRING" id="34508.A0A4U5PD55"/>
<evidence type="ECO:0000256" key="1">
    <source>
        <dbReference type="ARBA" id="ARBA00004232"/>
    </source>
</evidence>
<feature type="transmembrane region" description="Helical" evidence="13">
    <location>
        <begin position="102"/>
        <end position="122"/>
    </location>
</feature>
<comment type="similarity">
    <text evidence="3">Belongs to the NDC1 family.</text>
</comment>
<evidence type="ECO:0000256" key="2">
    <source>
        <dbReference type="ARBA" id="ARBA00004567"/>
    </source>
</evidence>
<comment type="subcellular location">
    <subcellularLocation>
        <location evidence="1">Nucleus membrane</location>
        <topology evidence="1">Multi-pass membrane protein</topology>
    </subcellularLocation>
    <subcellularLocation>
        <location evidence="2">Nucleus</location>
        <location evidence="2">Nuclear pore complex</location>
    </subcellularLocation>
</comment>
<dbReference type="PANTHER" id="PTHR13269">
    <property type="entry name" value="NUCLEOPORIN NDC1"/>
    <property type="match status" value="1"/>
</dbReference>
<evidence type="ECO:0000313" key="15">
    <source>
        <dbReference type="Proteomes" id="UP000298663"/>
    </source>
</evidence>
<reference evidence="14 15" key="2">
    <citation type="journal article" date="2019" name="G3 (Bethesda)">
        <title>Hybrid Assembly of the Genome of the Entomopathogenic Nematode Steinernema carpocapsae Identifies the X-Chromosome.</title>
        <authorList>
            <person name="Serra L."/>
            <person name="Macchietto M."/>
            <person name="Macias-Munoz A."/>
            <person name="McGill C.J."/>
            <person name="Rodriguez I.M."/>
            <person name="Rodriguez B."/>
            <person name="Murad R."/>
            <person name="Mortazavi A."/>
        </authorList>
    </citation>
    <scope>NUCLEOTIDE SEQUENCE [LARGE SCALE GENOMIC DNA]</scope>
    <source>
        <strain evidence="14 15">ALL</strain>
    </source>
</reference>
<dbReference type="EMBL" id="AZBU02000002">
    <property type="protein sequence ID" value="TKR94163.1"/>
    <property type="molecule type" value="Genomic_DNA"/>
</dbReference>
<evidence type="ECO:0000256" key="13">
    <source>
        <dbReference type="SAM" id="Phobius"/>
    </source>
</evidence>
<keyword evidence="5 13" id="KW-0812">Transmembrane</keyword>
<evidence type="ECO:0000256" key="9">
    <source>
        <dbReference type="ARBA" id="ARBA00023010"/>
    </source>
</evidence>
<evidence type="ECO:0008006" key="16">
    <source>
        <dbReference type="Google" id="ProtNLM"/>
    </source>
</evidence>
<feature type="transmembrane region" description="Helical" evidence="13">
    <location>
        <begin position="184"/>
        <end position="209"/>
    </location>
</feature>
<keyword evidence="4" id="KW-0813">Transport</keyword>
<evidence type="ECO:0000256" key="6">
    <source>
        <dbReference type="ARBA" id="ARBA00022816"/>
    </source>
</evidence>
<dbReference type="InterPro" id="IPR019049">
    <property type="entry name" value="Nucleoporin_prot_Ndc1/Nup"/>
</dbReference>
<keyword evidence="15" id="KW-1185">Reference proteome</keyword>
<dbReference type="GO" id="GO:0015031">
    <property type="term" value="P:protein transport"/>
    <property type="evidence" value="ECO:0007669"/>
    <property type="project" value="UniProtKB-KW"/>
</dbReference>